<proteinExistence type="predicted"/>
<evidence type="ECO:0000313" key="1">
    <source>
        <dbReference type="EMBL" id="MFC6389528.1"/>
    </source>
</evidence>
<comment type="caution">
    <text evidence="1">The sequence shown here is derived from an EMBL/GenBank/DDBJ whole genome shotgun (WGS) entry which is preliminary data.</text>
</comment>
<protein>
    <submittedName>
        <fullName evidence="1">Uncharacterized protein</fullName>
    </submittedName>
</protein>
<name>A0ABW1WLQ8_9HYPH</name>
<gene>
    <name evidence="1" type="ORF">ACFQDP_09295</name>
</gene>
<evidence type="ECO:0000313" key="2">
    <source>
        <dbReference type="Proteomes" id="UP001596237"/>
    </source>
</evidence>
<reference evidence="2" key="1">
    <citation type="journal article" date="2019" name="Int. J. Syst. Evol. Microbiol.">
        <title>The Global Catalogue of Microorganisms (GCM) 10K type strain sequencing project: providing services to taxonomists for standard genome sequencing and annotation.</title>
        <authorList>
            <consortium name="The Broad Institute Genomics Platform"/>
            <consortium name="The Broad Institute Genome Sequencing Center for Infectious Disease"/>
            <person name="Wu L."/>
            <person name="Ma J."/>
        </authorList>
    </citation>
    <scope>NUCLEOTIDE SEQUENCE [LARGE SCALE GENOMIC DNA]</scope>
    <source>
        <strain evidence="2">CCUG 36916</strain>
    </source>
</reference>
<sequence length="192" mass="20198">MEIMNRETTNDERFLDALDDLYIEGILAASPEELKAELLAIGEDPDTLVAIADAAFERARAACVADTCPAPTAATPAASATEGGIDPFAVRADGGLRGVARSFGCNLNFLGRLKDRLIRVEDLSAGFLARLAEALGTGADELARFLAGPARVPMAARFKADGKPEAVVKQSLAEAIESSGLSDEQKRHLASL</sequence>
<dbReference type="EMBL" id="JBHSTT010000031">
    <property type="protein sequence ID" value="MFC6389528.1"/>
    <property type="molecule type" value="Genomic_DNA"/>
</dbReference>
<keyword evidence="2" id="KW-1185">Reference proteome</keyword>
<dbReference type="Proteomes" id="UP001596237">
    <property type="component" value="Unassembled WGS sequence"/>
</dbReference>
<dbReference type="RefSeq" id="WP_192285280.1">
    <property type="nucleotide sequence ID" value="NZ_JBHSTT010000031.1"/>
</dbReference>
<accession>A0ABW1WLQ8</accession>
<organism evidence="1 2">
    <name type="scientific">Methylorubrum zatmanii</name>
    <dbReference type="NCBI Taxonomy" id="29429"/>
    <lineage>
        <taxon>Bacteria</taxon>
        <taxon>Pseudomonadati</taxon>
        <taxon>Pseudomonadota</taxon>
        <taxon>Alphaproteobacteria</taxon>
        <taxon>Hyphomicrobiales</taxon>
        <taxon>Methylobacteriaceae</taxon>
        <taxon>Methylorubrum</taxon>
    </lineage>
</organism>